<gene>
    <name evidence="2" type="ORF">P3F81_06110</name>
</gene>
<dbReference type="SUPFAM" id="SSF88713">
    <property type="entry name" value="Glycoside hydrolase/deacetylase"/>
    <property type="match status" value="1"/>
</dbReference>
<dbReference type="Gene3D" id="3.20.20.370">
    <property type="entry name" value="Glycoside hydrolase/deacetylase"/>
    <property type="match status" value="1"/>
</dbReference>
<dbReference type="Proteomes" id="UP001243623">
    <property type="component" value="Chromosome"/>
</dbReference>
<dbReference type="KEGG" id="sgbi:P3F81_06110"/>
<dbReference type="InterPro" id="IPR050248">
    <property type="entry name" value="Polysacc_deacetylase_ArnD"/>
</dbReference>
<name>A0A9Y2ALB7_9FIRM</name>
<dbReference type="AlphaFoldDB" id="A0A9Y2ALB7"/>
<dbReference type="GO" id="GO:0005975">
    <property type="term" value="P:carbohydrate metabolic process"/>
    <property type="evidence" value="ECO:0007669"/>
    <property type="project" value="InterPro"/>
</dbReference>
<dbReference type="EMBL" id="CP120678">
    <property type="protein sequence ID" value="WIW71865.1"/>
    <property type="molecule type" value="Genomic_DNA"/>
</dbReference>
<evidence type="ECO:0000313" key="2">
    <source>
        <dbReference type="EMBL" id="WIW71865.1"/>
    </source>
</evidence>
<dbReference type="PANTHER" id="PTHR10587">
    <property type="entry name" value="GLYCOSYL TRANSFERASE-RELATED"/>
    <property type="match status" value="1"/>
</dbReference>
<dbReference type="Pfam" id="PF01522">
    <property type="entry name" value="Polysacc_deac_1"/>
    <property type="match status" value="1"/>
</dbReference>
<dbReference type="PANTHER" id="PTHR10587:SF80">
    <property type="entry name" value="CHITOOLIGOSACCHARIDE DEACETYLASE"/>
    <property type="match status" value="1"/>
</dbReference>
<proteinExistence type="predicted"/>
<dbReference type="InterPro" id="IPR002509">
    <property type="entry name" value="NODB_dom"/>
</dbReference>
<evidence type="ECO:0000259" key="1">
    <source>
        <dbReference type="PROSITE" id="PS51677"/>
    </source>
</evidence>
<dbReference type="GO" id="GO:0016020">
    <property type="term" value="C:membrane"/>
    <property type="evidence" value="ECO:0007669"/>
    <property type="project" value="TreeGrafter"/>
</dbReference>
<dbReference type="GO" id="GO:0016810">
    <property type="term" value="F:hydrolase activity, acting on carbon-nitrogen (but not peptide) bonds"/>
    <property type="evidence" value="ECO:0007669"/>
    <property type="project" value="InterPro"/>
</dbReference>
<sequence length="233" mass="26515">MIISLRISKIKKIVLALSVLFFLSALPFSHKFLVENSSNKEPIFHGDTTKQRVAFGCNVFWGEEYIPKMLEVLESHNVHITFFIGGTWAKKNPDMLKLIASKGHEIANHSYSHPHPNNLNKEKNKEEIQKAEDIINEITQVKTKLYAPPYGEYNNTVINAAEELGYPLMMWTVDTVDWKRPPPSVIKNRVMKKLSNGALILMHPTEPTVQALPELIEEILAQGYNIEPISDIL</sequence>
<accession>A0A9Y2ALB7</accession>
<feature type="domain" description="NodB homology" evidence="1">
    <location>
        <begin position="51"/>
        <end position="227"/>
    </location>
</feature>
<evidence type="ECO:0000313" key="3">
    <source>
        <dbReference type="Proteomes" id="UP001243623"/>
    </source>
</evidence>
<dbReference type="CDD" id="cd10950">
    <property type="entry name" value="CE4_BsYlxY_like"/>
    <property type="match status" value="1"/>
</dbReference>
<reference evidence="2" key="1">
    <citation type="submission" date="2023-03" db="EMBL/GenBank/DDBJ databases">
        <title>Selenobaculum gbiensis gen. nov. sp. nov., a new bacterium isolated from the gut microbiota of IBD patient.</title>
        <authorList>
            <person name="Yeo S."/>
            <person name="Park H."/>
            <person name="Huh C.S."/>
        </authorList>
    </citation>
    <scope>NUCLEOTIDE SEQUENCE</scope>
    <source>
        <strain evidence="2">ICN-92133</strain>
    </source>
</reference>
<keyword evidence="3" id="KW-1185">Reference proteome</keyword>
<dbReference type="InterPro" id="IPR011330">
    <property type="entry name" value="Glyco_hydro/deAcase_b/a-brl"/>
</dbReference>
<dbReference type="RefSeq" id="WP_309320758.1">
    <property type="nucleotide sequence ID" value="NZ_CP120678.1"/>
</dbReference>
<organism evidence="2 3">
    <name type="scientific">Selenobaculum gibii</name>
    <dbReference type="NCBI Taxonomy" id="3054208"/>
    <lineage>
        <taxon>Bacteria</taxon>
        <taxon>Bacillati</taxon>
        <taxon>Bacillota</taxon>
        <taxon>Negativicutes</taxon>
        <taxon>Selenomonadales</taxon>
        <taxon>Selenomonadaceae</taxon>
        <taxon>Selenobaculum</taxon>
    </lineage>
</organism>
<protein>
    <submittedName>
        <fullName evidence="2">Polysaccharide deacetylase family protein</fullName>
    </submittedName>
</protein>
<dbReference type="PROSITE" id="PS51677">
    <property type="entry name" value="NODB"/>
    <property type="match status" value="1"/>
</dbReference>